<gene>
    <name evidence="3" type="ORF">BB560_003546</name>
</gene>
<evidence type="ECO:0000313" key="4">
    <source>
        <dbReference type="Proteomes" id="UP000245609"/>
    </source>
</evidence>
<keyword evidence="1" id="KW-0472">Membrane</keyword>
<keyword evidence="4" id="KW-1185">Reference proteome</keyword>
<evidence type="ECO:0000313" key="3">
    <source>
        <dbReference type="EMBL" id="PVV02011.1"/>
    </source>
</evidence>
<organism evidence="3 4">
    <name type="scientific">Smittium megazygosporum</name>
    <dbReference type="NCBI Taxonomy" id="133381"/>
    <lineage>
        <taxon>Eukaryota</taxon>
        <taxon>Fungi</taxon>
        <taxon>Fungi incertae sedis</taxon>
        <taxon>Zoopagomycota</taxon>
        <taxon>Kickxellomycotina</taxon>
        <taxon>Harpellomycetes</taxon>
        <taxon>Harpellales</taxon>
        <taxon>Legeriomycetaceae</taxon>
        <taxon>Smittium</taxon>
    </lineage>
</organism>
<feature type="transmembrane region" description="Helical" evidence="1">
    <location>
        <begin position="12"/>
        <end position="33"/>
    </location>
</feature>
<protein>
    <recommendedName>
        <fullName evidence="2">VanZ-like domain-containing protein</fullName>
    </recommendedName>
</protein>
<feature type="transmembrane region" description="Helical" evidence="1">
    <location>
        <begin position="45"/>
        <end position="67"/>
    </location>
</feature>
<keyword evidence="1" id="KW-1133">Transmembrane helix</keyword>
<proteinExistence type="predicted"/>
<keyword evidence="1" id="KW-0812">Transmembrane</keyword>
<evidence type="ECO:0000256" key="1">
    <source>
        <dbReference type="SAM" id="Phobius"/>
    </source>
</evidence>
<dbReference type="InterPro" id="IPR006976">
    <property type="entry name" value="VanZ-like"/>
</dbReference>
<feature type="domain" description="VanZ-like" evidence="2">
    <location>
        <begin position="9"/>
        <end position="59"/>
    </location>
</feature>
<dbReference type="Proteomes" id="UP000245609">
    <property type="component" value="Unassembled WGS sequence"/>
</dbReference>
<comment type="caution">
    <text evidence="3">The sequence shown here is derived from an EMBL/GenBank/DDBJ whole genome shotgun (WGS) entry which is preliminary data.</text>
</comment>
<evidence type="ECO:0000259" key="2">
    <source>
        <dbReference type="Pfam" id="PF04892"/>
    </source>
</evidence>
<name>A0A2T9ZBQ1_9FUNG</name>
<dbReference type="AlphaFoldDB" id="A0A2T9ZBQ1"/>
<dbReference type="Pfam" id="PF04892">
    <property type="entry name" value="VanZ"/>
    <property type="match status" value="1"/>
</dbReference>
<sequence>MYFSSSSRSHFFLIVILIIISCASLFAEVFQLLFTSTRTFDYNDIMFNLLGSYLFLIISLAIDNFILKPRSNRQIDLMLVTNSWDSAFEAVPASSAPSSPTLLPTIHHRISFDDSPPSSPFFTKP</sequence>
<dbReference type="EMBL" id="MBFS01000657">
    <property type="protein sequence ID" value="PVV02011.1"/>
    <property type="molecule type" value="Genomic_DNA"/>
</dbReference>
<accession>A0A2T9ZBQ1</accession>
<dbReference type="OrthoDB" id="63581at2759"/>
<reference evidence="3 4" key="1">
    <citation type="journal article" date="2018" name="MBio">
        <title>Comparative Genomics Reveals the Core Gene Toolbox for the Fungus-Insect Symbiosis.</title>
        <authorList>
            <person name="Wang Y."/>
            <person name="Stata M."/>
            <person name="Wang W."/>
            <person name="Stajich J.E."/>
            <person name="White M.M."/>
            <person name="Moncalvo J.M."/>
        </authorList>
    </citation>
    <scope>NUCLEOTIDE SEQUENCE [LARGE SCALE GENOMIC DNA]</scope>
    <source>
        <strain evidence="3 4">SC-DP-2</strain>
    </source>
</reference>